<dbReference type="InterPro" id="IPR036390">
    <property type="entry name" value="WH_DNA-bd_sf"/>
</dbReference>
<dbReference type="PROSITE" id="PS50949">
    <property type="entry name" value="HTH_GNTR"/>
    <property type="match status" value="1"/>
</dbReference>
<dbReference type="SMART" id="SM00895">
    <property type="entry name" value="FCD"/>
    <property type="match status" value="1"/>
</dbReference>
<protein>
    <submittedName>
        <fullName evidence="5">GntR family transcriptional regulator</fullName>
    </submittedName>
</protein>
<dbReference type="PANTHER" id="PTHR43537:SF44">
    <property type="entry name" value="GNTR FAMILY REGULATORY PROTEIN"/>
    <property type="match status" value="1"/>
</dbReference>
<evidence type="ECO:0000256" key="3">
    <source>
        <dbReference type="ARBA" id="ARBA00023163"/>
    </source>
</evidence>
<feature type="domain" description="HTH gntR-type" evidence="4">
    <location>
        <begin position="7"/>
        <end position="77"/>
    </location>
</feature>
<dbReference type="InterPro" id="IPR036388">
    <property type="entry name" value="WH-like_DNA-bd_sf"/>
</dbReference>
<accession>A0ABN6XAS4</accession>
<keyword evidence="3" id="KW-0804">Transcription</keyword>
<dbReference type="SUPFAM" id="SSF46785">
    <property type="entry name" value="Winged helix' DNA-binding domain"/>
    <property type="match status" value="1"/>
</dbReference>
<dbReference type="RefSeq" id="WP_286219014.1">
    <property type="nucleotide sequence ID" value="NZ_AP027729.1"/>
</dbReference>
<dbReference type="InterPro" id="IPR008920">
    <property type="entry name" value="TF_FadR/GntR_C"/>
</dbReference>
<keyword evidence="1" id="KW-0805">Transcription regulation</keyword>
<reference evidence="6" key="1">
    <citation type="journal article" date="2019" name="Int. J. Syst. Evol. Microbiol.">
        <title>The Global Catalogue of Microorganisms (GCM) 10K type strain sequencing project: providing services to taxonomists for standard genome sequencing and annotation.</title>
        <authorList>
            <consortium name="The Broad Institute Genomics Platform"/>
            <consortium name="The Broad Institute Genome Sequencing Center for Infectious Disease"/>
            <person name="Wu L."/>
            <person name="Ma J."/>
        </authorList>
    </citation>
    <scope>NUCLEOTIDE SEQUENCE [LARGE SCALE GENOMIC DNA]</scope>
    <source>
        <strain evidence="6">NBRC 108565</strain>
    </source>
</reference>
<evidence type="ECO:0000313" key="6">
    <source>
        <dbReference type="Proteomes" id="UP001321475"/>
    </source>
</evidence>
<keyword evidence="2" id="KW-0238">DNA-binding</keyword>
<dbReference type="Gene3D" id="1.20.120.530">
    <property type="entry name" value="GntR ligand-binding domain-like"/>
    <property type="match status" value="1"/>
</dbReference>
<dbReference type="InterPro" id="IPR011711">
    <property type="entry name" value="GntR_C"/>
</dbReference>
<evidence type="ECO:0000313" key="5">
    <source>
        <dbReference type="EMBL" id="BDZ41944.1"/>
    </source>
</evidence>
<sequence length="241" mass="25754">MPNTPTPAGDETVLDFVVRELEDVLVAAAPGTRLAAEADLAERLGVSRLTVREGLKVLAGRGLVDLSRGKRPTVRTPDSSVIARDLSFAIRRDARAEHELLAVRRSLEVLSAGEAARNASRAGTAAVEAAISTMEAVAADFDGSPEAVRAYNDADLGFHEALALASGNRMLAHLIEGLSESLRQSFDRSIAGFLAQGRDLREGAREHRAVFECVRRGDAHAAETAMRAHLRATERDLDAAP</sequence>
<dbReference type="Pfam" id="PF00392">
    <property type="entry name" value="GntR"/>
    <property type="match status" value="1"/>
</dbReference>
<name>A0ABN6XAS4_9CELL</name>
<keyword evidence="6" id="KW-1185">Reference proteome</keyword>
<evidence type="ECO:0000256" key="2">
    <source>
        <dbReference type="ARBA" id="ARBA00023125"/>
    </source>
</evidence>
<evidence type="ECO:0000259" key="4">
    <source>
        <dbReference type="PROSITE" id="PS50949"/>
    </source>
</evidence>
<dbReference type="PRINTS" id="PR00035">
    <property type="entry name" value="HTHGNTR"/>
</dbReference>
<dbReference type="PANTHER" id="PTHR43537">
    <property type="entry name" value="TRANSCRIPTIONAL REGULATOR, GNTR FAMILY"/>
    <property type="match status" value="1"/>
</dbReference>
<dbReference type="EMBL" id="AP027729">
    <property type="protein sequence ID" value="BDZ41944.1"/>
    <property type="molecule type" value="Genomic_DNA"/>
</dbReference>
<proteinExistence type="predicted"/>
<dbReference type="SMART" id="SM00345">
    <property type="entry name" value="HTH_GNTR"/>
    <property type="match status" value="1"/>
</dbReference>
<gene>
    <name evidence="5" type="ORF">GCM10025865_12430</name>
</gene>
<dbReference type="InterPro" id="IPR000524">
    <property type="entry name" value="Tscrpt_reg_HTH_GntR"/>
</dbReference>
<evidence type="ECO:0000256" key="1">
    <source>
        <dbReference type="ARBA" id="ARBA00023015"/>
    </source>
</evidence>
<dbReference type="SUPFAM" id="SSF48008">
    <property type="entry name" value="GntR ligand-binding domain-like"/>
    <property type="match status" value="1"/>
</dbReference>
<dbReference type="Gene3D" id="1.10.10.10">
    <property type="entry name" value="Winged helix-like DNA-binding domain superfamily/Winged helix DNA-binding domain"/>
    <property type="match status" value="1"/>
</dbReference>
<dbReference type="Pfam" id="PF07729">
    <property type="entry name" value="FCD"/>
    <property type="match status" value="1"/>
</dbReference>
<dbReference type="Proteomes" id="UP001321475">
    <property type="component" value="Chromosome"/>
</dbReference>
<organism evidence="5 6">
    <name type="scientific">Paraoerskovia sediminicola</name>
    <dbReference type="NCBI Taxonomy" id="1138587"/>
    <lineage>
        <taxon>Bacteria</taxon>
        <taxon>Bacillati</taxon>
        <taxon>Actinomycetota</taxon>
        <taxon>Actinomycetes</taxon>
        <taxon>Micrococcales</taxon>
        <taxon>Cellulomonadaceae</taxon>
        <taxon>Paraoerskovia</taxon>
    </lineage>
</organism>